<dbReference type="Gene3D" id="2.30.42.10">
    <property type="match status" value="1"/>
</dbReference>
<organism evidence="3 4">
    <name type="scientific">Cryptolaemus montrouzieri</name>
    <dbReference type="NCBI Taxonomy" id="559131"/>
    <lineage>
        <taxon>Eukaryota</taxon>
        <taxon>Metazoa</taxon>
        <taxon>Ecdysozoa</taxon>
        <taxon>Arthropoda</taxon>
        <taxon>Hexapoda</taxon>
        <taxon>Insecta</taxon>
        <taxon>Pterygota</taxon>
        <taxon>Neoptera</taxon>
        <taxon>Endopterygota</taxon>
        <taxon>Coleoptera</taxon>
        <taxon>Polyphaga</taxon>
        <taxon>Cucujiformia</taxon>
        <taxon>Coccinelloidea</taxon>
        <taxon>Coccinellidae</taxon>
        <taxon>Scymninae</taxon>
        <taxon>Scymnini</taxon>
        <taxon>Cryptolaemus</taxon>
    </lineage>
</organism>
<feature type="region of interest" description="Disordered" evidence="1">
    <location>
        <begin position="206"/>
        <end position="294"/>
    </location>
</feature>
<feature type="compositionally biased region" description="Basic and acidic residues" evidence="1">
    <location>
        <begin position="233"/>
        <end position="242"/>
    </location>
</feature>
<evidence type="ECO:0000256" key="1">
    <source>
        <dbReference type="SAM" id="MobiDB-lite"/>
    </source>
</evidence>
<dbReference type="PANTHER" id="PTHR11324">
    <property type="entry name" value="IL16-RELATED"/>
    <property type="match status" value="1"/>
</dbReference>
<feature type="region of interest" description="Disordered" evidence="1">
    <location>
        <begin position="484"/>
        <end position="507"/>
    </location>
</feature>
<dbReference type="PANTHER" id="PTHR11324:SF16">
    <property type="entry name" value="PDZ DOMAIN-CONTAINING PROTEIN 2"/>
    <property type="match status" value="1"/>
</dbReference>
<feature type="domain" description="PDZ" evidence="2">
    <location>
        <begin position="91"/>
        <end position="183"/>
    </location>
</feature>
<proteinExistence type="predicted"/>
<dbReference type="PROSITE" id="PS50106">
    <property type="entry name" value="PDZ"/>
    <property type="match status" value="1"/>
</dbReference>
<dbReference type="AlphaFoldDB" id="A0ABD2PFV5"/>
<dbReference type="InterPro" id="IPR036034">
    <property type="entry name" value="PDZ_sf"/>
</dbReference>
<accession>A0ABD2PFV5</accession>
<dbReference type="SMART" id="SM00228">
    <property type="entry name" value="PDZ"/>
    <property type="match status" value="1"/>
</dbReference>
<dbReference type="InterPro" id="IPR001478">
    <property type="entry name" value="PDZ"/>
</dbReference>
<keyword evidence="4" id="KW-1185">Reference proteome</keyword>
<dbReference type="Proteomes" id="UP001516400">
    <property type="component" value="Unassembled WGS sequence"/>
</dbReference>
<sequence>MLKYLETKSSVLCMQAQKKYHQYTRQRISIVPYKRLEMGESSRDGNFVTVVSIGTENLEEKKETLPPRDVDFVTVLRIGENPDENEDITEEVLVYRLPGERLGFGLKFEGGTKATEYVKRLFIQSCAPDSPASRVLSSWGNLIEGDEVLMIDSHPVNSMTRMDCVKYLKDSNVIIKLLVRHFKRKVNISDGNDAKSEDLPQVISAEKKKLPPPPPPVPPRKVPRKLIKSNPHAHNDNKKENVEENPLPPVRQKYADSNNNGTKTRSSKKKATSPDPKRNRKYSDGSLGPPDAEFYTDLFSQESLHSLSESDDTASTISTVIDRNSNSLPSTPKSIQKQLDISNFPDDDELFNLNSDGAFTNDFTLISEEAEDDVDSCSESKTRTGIIAEYKTEDSESEDVDFKKNFTVHDENMNIFSLPRLVDFVPKTSNELDQIRMMNLFLESERSDHCDFGIDLSDNNYKFDGDIEAYPKWSVSPQLATIGEVEEESNNSESLTEGSTSSTTLSTPIVIVENADEIVDERRKDFLENTEDEVIQAESEYNC</sequence>
<gene>
    <name evidence="3" type="ORF">HHI36_023079</name>
</gene>
<evidence type="ECO:0000313" key="4">
    <source>
        <dbReference type="Proteomes" id="UP001516400"/>
    </source>
</evidence>
<dbReference type="SUPFAM" id="SSF50156">
    <property type="entry name" value="PDZ domain-like"/>
    <property type="match status" value="1"/>
</dbReference>
<protein>
    <recommendedName>
        <fullName evidence="2">PDZ domain-containing protein</fullName>
    </recommendedName>
</protein>
<dbReference type="CDD" id="cd00136">
    <property type="entry name" value="PDZ_canonical"/>
    <property type="match status" value="1"/>
</dbReference>
<dbReference type="EMBL" id="JABFTP020000186">
    <property type="protein sequence ID" value="KAL3289674.1"/>
    <property type="molecule type" value="Genomic_DNA"/>
</dbReference>
<evidence type="ECO:0000259" key="2">
    <source>
        <dbReference type="PROSITE" id="PS50106"/>
    </source>
</evidence>
<feature type="compositionally biased region" description="Pro residues" evidence="1">
    <location>
        <begin position="211"/>
        <end position="220"/>
    </location>
</feature>
<reference evidence="3 4" key="1">
    <citation type="journal article" date="2021" name="BMC Biol.">
        <title>Horizontally acquired antibacterial genes associated with adaptive radiation of ladybird beetles.</title>
        <authorList>
            <person name="Li H.S."/>
            <person name="Tang X.F."/>
            <person name="Huang Y.H."/>
            <person name="Xu Z.Y."/>
            <person name="Chen M.L."/>
            <person name="Du X.Y."/>
            <person name="Qiu B.Y."/>
            <person name="Chen P.T."/>
            <person name="Zhang W."/>
            <person name="Slipinski A."/>
            <person name="Escalona H.E."/>
            <person name="Waterhouse R.M."/>
            <person name="Zwick A."/>
            <person name="Pang H."/>
        </authorList>
    </citation>
    <scope>NUCLEOTIDE SEQUENCE [LARGE SCALE GENOMIC DNA]</scope>
    <source>
        <strain evidence="3">SYSU2018</strain>
    </source>
</reference>
<comment type="caution">
    <text evidence="3">The sequence shown here is derived from an EMBL/GenBank/DDBJ whole genome shotgun (WGS) entry which is preliminary data.</text>
</comment>
<feature type="compositionally biased region" description="Low complexity" evidence="1">
    <location>
        <begin position="491"/>
        <end position="507"/>
    </location>
</feature>
<name>A0ABD2PFV5_9CUCU</name>
<evidence type="ECO:0000313" key="3">
    <source>
        <dbReference type="EMBL" id="KAL3289674.1"/>
    </source>
</evidence>
<dbReference type="Pfam" id="PF00595">
    <property type="entry name" value="PDZ"/>
    <property type="match status" value="1"/>
</dbReference>